<dbReference type="Pfam" id="PF00023">
    <property type="entry name" value="Ank"/>
    <property type="match status" value="1"/>
</dbReference>
<evidence type="ECO:0000259" key="2">
    <source>
        <dbReference type="PROSITE" id="PS50853"/>
    </source>
</evidence>
<dbReference type="Proteomes" id="UP001210925">
    <property type="component" value="Unassembled WGS sequence"/>
</dbReference>
<evidence type="ECO:0000313" key="3">
    <source>
        <dbReference type="EMBL" id="KAJ3255570.1"/>
    </source>
</evidence>
<dbReference type="Gene3D" id="1.25.40.20">
    <property type="entry name" value="Ankyrin repeat-containing domain"/>
    <property type="match status" value="1"/>
</dbReference>
<dbReference type="SUPFAM" id="SSF48403">
    <property type="entry name" value="Ankyrin repeat"/>
    <property type="match status" value="1"/>
</dbReference>
<dbReference type="PANTHER" id="PTHR24183">
    <property type="entry name" value="FIBRONECTIN TYPE 3 AND ANKYRIN REPEAT DOMAINS PROTEIN 1"/>
    <property type="match status" value="1"/>
</dbReference>
<dbReference type="Gene3D" id="2.60.40.10">
    <property type="entry name" value="Immunoglobulins"/>
    <property type="match status" value="1"/>
</dbReference>
<dbReference type="InterPro" id="IPR003961">
    <property type="entry name" value="FN3_dom"/>
</dbReference>
<dbReference type="Pfam" id="PF13606">
    <property type="entry name" value="Ank_3"/>
    <property type="match status" value="1"/>
</dbReference>
<organism evidence="3 4">
    <name type="scientific">Boothiomyces macroporosus</name>
    <dbReference type="NCBI Taxonomy" id="261099"/>
    <lineage>
        <taxon>Eukaryota</taxon>
        <taxon>Fungi</taxon>
        <taxon>Fungi incertae sedis</taxon>
        <taxon>Chytridiomycota</taxon>
        <taxon>Chytridiomycota incertae sedis</taxon>
        <taxon>Chytridiomycetes</taxon>
        <taxon>Rhizophydiales</taxon>
        <taxon>Terramycetaceae</taxon>
        <taxon>Boothiomyces</taxon>
    </lineage>
</organism>
<accession>A0AAD5UHA0</accession>
<dbReference type="Pfam" id="PF12796">
    <property type="entry name" value="Ank_2"/>
    <property type="match status" value="1"/>
</dbReference>
<keyword evidence="1" id="KW-0040">ANK repeat</keyword>
<protein>
    <submittedName>
        <fullName evidence="3">Fibronectin type 3 and ankyrin repeat domains protein 1</fullName>
    </submittedName>
</protein>
<name>A0AAD5UHA0_9FUNG</name>
<feature type="repeat" description="ANK" evidence="1">
    <location>
        <begin position="159"/>
        <end position="191"/>
    </location>
</feature>
<evidence type="ECO:0000313" key="4">
    <source>
        <dbReference type="Proteomes" id="UP001210925"/>
    </source>
</evidence>
<dbReference type="AlphaFoldDB" id="A0AAD5UHA0"/>
<dbReference type="GO" id="GO:0005634">
    <property type="term" value="C:nucleus"/>
    <property type="evidence" value="ECO:0007669"/>
    <property type="project" value="TreeGrafter"/>
</dbReference>
<reference evidence="3" key="1">
    <citation type="submission" date="2020-05" db="EMBL/GenBank/DDBJ databases">
        <title>Phylogenomic resolution of chytrid fungi.</title>
        <authorList>
            <person name="Stajich J.E."/>
            <person name="Amses K."/>
            <person name="Simmons R."/>
            <person name="Seto K."/>
            <person name="Myers J."/>
            <person name="Bonds A."/>
            <person name="Quandt C.A."/>
            <person name="Barry K."/>
            <person name="Liu P."/>
            <person name="Grigoriev I."/>
            <person name="Longcore J.E."/>
            <person name="James T.Y."/>
        </authorList>
    </citation>
    <scope>NUCLEOTIDE SEQUENCE</scope>
    <source>
        <strain evidence="3">PLAUS21</strain>
    </source>
</reference>
<dbReference type="PROSITE" id="PS50297">
    <property type="entry name" value="ANK_REP_REGION"/>
    <property type="match status" value="1"/>
</dbReference>
<dbReference type="PANTHER" id="PTHR24183:SF1">
    <property type="entry name" value="FIBRONECTIN TYPE 3 AND ANKYRIN REPEAT DOMAINS PROTEIN 1"/>
    <property type="match status" value="1"/>
</dbReference>
<dbReference type="SUPFAM" id="SSF49265">
    <property type="entry name" value="Fibronectin type III"/>
    <property type="match status" value="1"/>
</dbReference>
<dbReference type="PROSITE" id="PS50088">
    <property type="entry name" value="ANK_REPEAT"/>
    <property type="match status" value="1"/>
</dbReference>
<sequence>MSYEGNSRLSSANTAKKHPALPGKFPQLEVVSVEARSIHLRWFISPLYEEFLFQITKEELDILDFETVYEGEGPECEIGGLKPQTKYQFKLRYQSPADRNIGIWGSDYSEINVTTPDESAVVKASNNFMRAVTDNEPGKVKKILEEFGKQISLEARDKNGRTLLMIAAQNDSVDIIKQLLSGGADPHASTLVGKTALSFAIAYGNKAAFETLLSFDKTLLDCTDSTGSTLLMWAAESAPQAARKGSASDIIKILLSYNVDVNKEDSRGYTALDRLCMTSGSAEAAVTLIKAGARIIQHCDKKHPLTSLMTAAMNGHTELCKELIETFGVDRSVKSEVTIP</sequence>
<dbReference type="InterPro" id="IPR036116">
    <property type="entry name" value="FN3_sf"/>
</dbReference>
<dbReference type="PROSITE" id="PS50853">
    <property type="entry name" value="FN3"/>
    <property type="match status" value="1"/>
</dbReference>
<comment type="caution">
    <text evidence="3">The sequence shown here is derived from an EMBL/GenBank/DDBJ whole genome shotgun (WGS) entry which is preliminary data.</text>
</comment>
<dbReference type="InterPro" id="IPR036770">
    <property type="entry name" value="Ankyrin_rpt-contain_sf"/>
</dbReference>
<dbReference type="InterPro" id="IPR013783">
    <property type="entry name" value="Ig-like_fold"/>
</dbReference>
<dbReference type="EMBL" id="JADGKB010000064">
    <property type="protein sequence ID" value="KAJ3255570.1"/>
    <property type="molecule type" value="Genomic_DNA"/>
</dbReference>
<dbReference type="CDD" id="cd00063">
    <property type="entry name" value="FN3"/>
    <property type="match status" value="1"/>
</dbReference>
<dbReference type="InterPro" id="IPR002110">
    <property type="entry name" value="Ankyrin_rpt"/>
</dbReference>
<feature type="domain" description="Fibronectin type-III" evidence="2">
    <location>
        <begin position="22"/>
        <end position="118"/>
    </location>
</feature>
<dbReference type="SMART" id="SM00248">
    <property type="entry name" value="ANK"/>
    <property type="match status" value="5"/>
</dbReference>
<gene>
    <name evidence="3" type="primary">FANK1</name>
    <name evidence="3" type="ORF">HK103_006206</name>
</gene>
<keyword evidence="4" id="KW-1185">Reference proteome</keyword>
<proteinExistence type="predicted"/>
<dbReference type="GO" id="GO:0042981">
    <property type="term" value="P:regulation of apoptotic process"/>
    <property type="evidence" value="ECO:0007669"/>
    <property type="project" value="TreeGrafter"/>
</dbReference>
<evidence type="ECO:0000256" key="1">
    <source>
        <dbReference type="PROSITE-ProRule" id="PRU00023"/>
    </source>
</evidence>